<dbReference type="STRING" id="270498.CHK_0085"/>
<dbReference type="InterPro" id="IPR011013">
    <property type="entry name" value="Gal_mutarotase_sf_dom"/>
</dbReference>
<dbReference type="EMBL" id="LAYJ01000017">
    <property type="protein sequence ID" value="KKI52385.1"/>
    <property type="molecule type" value="Genomic_DNA"/>
</dbReference>
<proteinExistence type="predicted"/>
<dbReference type="InterPro" id="IPR014718">
    <property type="entry name" value="GH-type_carb-bd"/>
</dbReference>
<dbReference type="SUPFAM" id="SSF74650">
    <property type="entry name" value="Galactose mutarotase-like"/>
    <property type="match status" value="1"/>
</dbReference>
<reference evidence="1 2" key="1">
    <citation type="submission" date="2015-04" db="EMBL/GenBank/DDBJ databases">
        <title>Draft genome sequence of bacteremic isolate Catabacter hongkongensis type strain HKU16T.</title>
        <authorList>
            <person name="Lau S.K."/>
            <person name="Teng J.L."/>
            <person name="Huang Y."/>
            <person name="Curreem S.O."/>
            <person name="Tsui S.K."/>
            <person name="Woo P.C."/>
        </authorList>
    </citation>
    <scope>NUCLEOTIDE SEQUENCE [LARGE SCALE GENOMIC DNA]</scope>
    <source>
        <strain evidence="1 2">HKU16</strain>
    </source>
</reference>
<sequence length="344" mass="38504">MFEQESRTRNYGCRIRRYTQNGVEMISLENNRIKLVIASGKGADIVEILHKEKDVDCMWHSFNELRPMGYPSSKAAAGGSFIDTYAGGWQELFPTYGAPADYYGAEIGVHGEACIYPWECRIIEDSAEKISVACTARMIRSPFFLEKVFTMELDSYGFSISQSVTNTGLLPLEFMWGHHPAFGFPFIEKGVTIELAGRPDVSVLPETIGENCPFDGAVSGKWPMLPGRDGKPVDVSVAAAMSDKVYFECVASGLEDGEYRIFNPVKDIGVRMEWDKEVFPYLWIWGMYGGHQSAPWFGRAYTLAVELWSSLPGDFKAAREAGHTLKVGAGECRETQVRFSYYSK</sequence>
<evidence type="ECO:0000313" key="1">
    <source>
        <dbReference type="EMBL" id="KKI52385.1"/>
    </source>
</evidence>
<dbReference type="GO" id="GO:0003824">
    <property type="term" value="F:catalytic activity"/>
    <property type="evidence" value="ECO:0007669"/>
    <property type="project" value="InterPro"/>
</dbReference>
<dbReference type="Proteomes" id="UP000034076">
    <property type="component" value="Unassembled WGS sequence"/>
</dbReference>
<name>A0A0M2NQ92_9FIRM</name>
<dbReference type="GO" id="GO:0030246">
    <property type="term" value="F:carbohydrate binding"/>
    <property type="evidence" value="ECO:0007669"/>
    <property type="project" value="InterPro"/>
</dbReference>
<comment type="caution">
    <text evidence="1">The sequence shown here is derived from an EMBL/GenBank/DDBJ whole genome shotgun (WGS) entry which is preliminary data.</text>
</comment>
<dbReference type="RefSeq" id="WP_046441903.1">
    <property type="nucleotide sequence ID" value="NZ_LAYJ01000017.1"/>
</dbReference>
<accession>A0A0M2NQ92</accession>
<dbReference type="GO" id="GO:0005975">
    <property type="term" value="P:carbohydrate metabolic process"/>
    <property type="evidence" value="ECO:0007669"/>
    <property type="project" value="InterPro"/>
</dbReference>
<evidence type="ECO:0000313" key="2">
    <source>
        <dbReference type="Proteomes" id="UP000034076"/>
    </source>
</evidence>
<keyword evidence="2" id="KW-1185">Reference proteome</keyword>
<dbReference type="OrthoDB" id="2528227at2"/>
<dbReference type="AlphaFoldDB" id="A0A0M2NQ92"/>
<dbReference type="Gene3D" id="2.70.98.10">
    <property type="match status" value="1"/>
</dbReference>
<organism evidence="1 2">
    <name type="scientific">Christensenella hongkongensis</name>
    <dbReference type="NCBI Taxonomy" id="270498"/>
    <lineage>
        <taxon>Bacteria</taxon>
        <taxon>Bacillati</taxon>
        <taxon>Bacillota</taxon>
        <taxon>Clostridia</taxon>
        <taxon>Christensenellales</taxon>
        <taxon>Christensenellaceae</taxon>
        <taxon>Christensenella</taxon>
    </lineage>
</organism>
<dbReference type="InterPro" id="IPR027839">
    <property type="entry name" value="DUF4432"/>
</dbReference>
<dbReference type="Pfam" id="PF14486">
    <property type="entry name" value="DUF4432"/>
    <property type="match status" value="1"/>
</dbReference>
<gene>
    <name evidence="1" type="ORF">CHK_0085</name>
</gene>
<protein>
    <recommendedName>
        <fullName evidence="3">DUF4432 domain-containing protein</fullName>
    </recommendedName>
</protein>
<evidence type="ECO:0008006" key="3">
    <source>
        <dbReference type="Google" id="ProtNLM"/>
    </source>
</evidence>